<dbReference type="GO" id="GO:0006364">
    <property type="term" value="P:rRNA processing"/>
    <property type="evidence" value="ECO:0007669"/>
    <property type="project" value="UniProtKB-KW"/>
</dbReference>
<keyword evidence="5" id="KW-0540">Nuclease</keyword>
<dbReference type="CDD" id="cd06144">
    <property type="entry name" value="REX4_like"/>
    <property type="match status" value="1"/>
</dbReference>
<name>A0A3P3Y8T6_PLABS</name>
<dbReference type="InterPro" id="IPR047021">
    <property type="entry name" value="REXO1/3/4-like"/>
</dbReference>
<dbReference type="GO" id="GO:0008408">
    <property type="term" value="F:3'-5' exonuclease activity"/>
    <property type="evidence" value="ECO:0007669"/>
    <property type="project" value="InterPro"/>
</dbReference>
<keyword evidence="6" id="KW-0378">Hydrolase</keyword>
<evidence type="ECO:0000256" key="1">
    <source>
        <dbReference type="ARBA" id="ARBA00004123"/>
    </source>
</evidence>
<dbReference type="InterPro" id="IPR013520">
    <property type="entry name" value="Ribonucl_H"/>
</dbReference>
<comment type="similarity">
    <text evidence="2">Belongs to the REXO4 family.</text>
</comment>
<dbReference type="PANTHER" id="PTHR12801">
    <property type="entry name" value="RNA EXONUCLEASE REXO1 / RECO3 FAMILY MEMBER-RELATED"/>
    <property type="match status" value="1"/>
</dbReference>
<dbReference type="SMART" id="SM00479">
    <property type="entry name" value="EXOIII"/>
    <property type="match status" value="1"/>
</dbReference>
<feature type="domain" description="Exonuclease" evidence="10">
    <location>
        <begin position="266"/>
        <end position="423"/>
    </location>
</feature>
<dbReference type="PANTHER" id="PTHR12801:SF45">
    <property type="entry name" value="RNA EXONUCLEASE 4"/>
    <property type="match status" value="1"/>
</dbReference>
<accession>A0A3P3Y8T6</accession>
<evidence type="ECO:0000256" key="6">
    <source>
        <dbReference type="ARBA" id="ARBA00022801"/>
    </source>
</evidence>
<comment type="function">
    <text evidence="9">Exoribonuclease involved in ribosome biosynthesis. Involved in the processing of ITS1, the internal transcribed spacer localized between the 18S and 5.8S rRNAs.</text>
</comment>
<evidence type="ECO:0000259" key="10">
    <source>
        <dbReference type="SMART" id="SM00479"/>
    </source>
</evidence>
<dbReference type="FunFam" id="3.30.420.10:FF:000007">
    <property type="entry name" value="Interferon-stimulated exonuclease gene 20"/>
    <property type="match status" value="1"/>
</dbReference>
<protein>
    <recommendedName>
        <fullName evidence="3">RNA exonuclease 4</fullName>
    </recommendedName>
</protein>
<dbReference type="InterPro" id="IPR037431">
    <property type="entry name" value="REX4_DEDDh_dom"/>
</dbReference>
<comment type="subcellular location">
    <subcellularLocation>
        <location evidence="1">Nucleus</location>
    </subcellularLocation>
</comment>
<evidence type="ECO:0000313" key="11">
    <source>
        <dbReference type="EMBL" id="SPQ96579.1"/>
    </source>
</evidence>
<dbReference type="GO" id="GO:0003676">
    <property type="term" value="F:nucleic acid binding"/>
    <property type="evidence" value="ECO:0007669"/>
    <property type="project" value="InterPro"/>
</dbReference>
<dbReference type="SUPFAM" id="SSF54928">
    <property type="entry name" value="RNA-binding domain, RBD"/>
    <property type="match status" value="1"/>
</dbReference>
<gene>
    <name evidence="11" type="ORF">PLBR_LOCUS3794</name>
</gene>
<keyword evidence="7" id="KW-0269">Exonuclease</keyword>
<dbReference type="EMBL" id="OVEO01000006">
    <property type="protein sequence ID" value="SPQ96579.1"/>
    <property type="molecule type" value="Genomic_DNA"/>
</dbReference>
<evidence type="ECO:0000256" key="7">
    <source>
        <dbReference type="ARBA" id="ARBA00022839"/>
    </source>
</evidence>
<dbReference type="GO" id="GO:0005634">
    <property type="term" value="C:nucleus"/>
    <property type="evidence" value="ECO:0007669"/>
    <property type="project" value="UniProtKB-SubCell"/>
</dbReference>
<dbReference type="SUPFAM" id="SSF53098">
    <property type="entry name" value="Ribonuclease H-like"/>
    <property type="match status" value="1"/>
</dbReference>
<dbReference type="AlphaFoldDB" id="A0A3P3Y8T6"/>
<dbReference type="InterPro" id="IPR036397">
    <property type="entry name" value="RNaseH_sf"/>
</dbReference>
<evidence type="ECO:0000256" key="9">
    <source>
        <dbReference type="ARBA" id="ARBA00025599"/>
    </source>
</evidence>
<keyword evidence="8" id="KW-0539">Nucleus</keyword>
<organism evidence="11 12">
    <name type="scientific">Plasmodiophora brassicae</name>
    <name type="common">Clubroot disease agent</name>
    <dbReference type="NCBI Taxonomy" id="37360"/>
    <lineage>
        <taxon>Eukaryota</taxon>
        <taxon>Sar</taxon>
        <taxon>Rhizaria</taxon>
        <taxon>Endomyxa</taxon>
        <taxon>Phytomyxea</taxon>
        <taxon>Plasmodiophorida</taxon>
        <taxon>Plasmodiophoridae</taxon>
        <taxon>Plasmodiophora</taxon>
    </lineage>
</organism>
<dbReference type="Proteomes" id="UP000290189">
    <property type="component" value="Unassembled WGS sequence"/>
</dbReference>
<dbReference type="InterPro" id="IPR035979">
    <property type="entry name" value="RBD_domain_sf"/>
</dbReference>
<dbReference type="Pfam" id="PF00929">
    <property type="entry name" value="RNase_T"/>
    <property type="match status" value="1"/>
</dbReference>
<dbReference type="CDD" id="cd00590">
    <property type="entry name" value="RRM_SF"/>
    <property type="match status" value="1"/>
</dbReference>
<reference evidence="11 12" key="1">
    <citation type="submission" date="2018-03" db="EMBL/GenBank/DDBJ databases">
        <authorList>
            <person name="Fogelqvist J."/>
        </authorList>
    </citation>
    <scope>NUCLEOTIDE SEQUENCE [LARGE SCALE GENOMIC DNA]</scope>
</reference>
<evidence type="ECO:0000256" key="3">
    <source>
        <dbReference type="ARBA" id="ARBA00016937"/>
    </source>
</evidence>
<dbReference type="InterPro" id="IPR012337">
    <property type="entry name" value="RNaseH-like_sf"/>
</dbReference>
<evidence type="ECO:0000313" key="12">
    <source>
        <dbReference type="Proteomes" id="UP000290189"/>
    </source>
</evidence>
<evidence type="ECO:0000256" key="4">
    <source>
        <dbReference type="ARBA" id="ARBA00022552"/>
    </source>
</evidence>
<keyword evidence="11" id="KW-0496">Mitochondrion</keyword>
<geneLocation type="mitochondrion" evidence="11"/>
<evidence type="ECO:0000256" key="8">
    <source>
        <dbReference type="ARBA" id="ARBA00023242"/>
    </source>
</evidence>
<dbReference type="Gene3D" id="3.30.420.10">
    <property type="entry name" value="Ribonuclease H-like superfamily/Ribonuclease H"/>
    <property type="match status" value="1"/>
</dbReference>
<proteinExistence type="inferred from homology"/>
<evidence type="ECO:0000256" key="2">
    <source>
        <dbReference type="ARBA" id="ARBA00010489"/>
    </source>
</evidence>
<sequence>MPGQRVAVRQLLTKHVIAYPVGARVQADALVDLLSFAGSVRDVRFDYDDEGARSPMVNVRYFRFESVELVMRRSLESRGFQLENGQRIYLWTDPERRFVKTRFLSQCIGHGQRIYVDRIGRATPQARLHAFMQEMGGPIIYTDLFENNGCSLGKATVTFARDVDARRVLAQPIVQIDGHTLRVRIDPTFYSLGDVRPEQLQYRRTTIGPLCRGCLAWRSSRRRHSAQSSDPVATPPSVVNAASAAGVVKASSEPIDATPRDVPLTSIVAIDCEMVGVGPSTKRDALARVSIVNFNGDVILDTYVKPQEAITDHRTKFSGIERGALLSAPSFQSVQKVVSDLIKDRTIVGHSVRSDLRALMLTHPRHMIRDTTNKLICPKGPKALRKLCAEHLGVAIQENTHDSVEDARAALALYKMVANKWEKRVMILHRKRKELRSKTGR</sequence>
<keyword evidence="4" id="KW-0698">rRNA processing</keyword>
<evidence type="ECO:0000256" key="5">
    <source>
        <dbReference type="ARBA" id="ARBA00022722"/>
    </source>
</evidence>